<evidence type="ECO:0000313" key="2">
    <source>
        <dbReference type="Proteomes" id="UP000252124"/>
    </source>
</evidence>
<organism evidence="1 2">
    <name type="scientific">Achromobacter marplatensis</name>
    <dbReference type="NCBI Taxonomy" id="470868"/>
    <lineage>
        <taxon>Bacteria</taxon>
        <taxon>Pseudomonadati</taxon>
        <taxon>Pseudomonadota</taxon>
        <taxon>Betaproteobacteria</taxon>
        <taxon>Burkholderiales</taxon>
        <taxon>Alcaligenaceae</taxon>
        <taxon>Achromobacter</taxon>
    </lineage>
</organism>
<dbReference type="Proteomes" id="UP000252124">
    <property type="component" value="Unassembled WGS sequence"/>
</dbReference>
<dbReference type="Pfam" id="PF11041">
    <property type="entry name" value="Phage_Wedge1"/>
    <property type="match status" value="1"/>
</dbReference>
<accession>A0ABX9FW72</accession>
<gene>
    <name evidence="1" type="ORF">DFP87_1279</name>
</gene>
<sequence>MTTNIVNVFEPAQFGVGDGATTQFQIGGPREVVQSIAPTGVWRQDWQGNQLLYPTPRTNLFRFSSDFSNAVWGNATMTRDRSYPAPDGSNNGTLITVQNANSCQVFQSITLPTTQSAFSIYVAPGNSSTLTLRYVSFDTSVIVTFNLATGAVSNPLIGKIEASQGGWHRCSIAPAMTGADLDGQVYAYLATNAGTQFSADIGNTMRVFGAQVEVGLAPTPYIPTDASAVTVTDYVATADGVFHMGESPAVGASLTWTGRYTYEYREDAPTLADRNVISQYANSPTLRQLIRNMDEYINPDTDFDAFYDYVWNVETAQGFGLDIWGRIVGVGRMLTIPGNETYLGYREALNWQPFNQAPFYTGVQSTQTYRLADDAYRKLILVKALANISDCTSPSLNRLLSNLFSGRGRCYVSDTGKMEFRYVFEFALEPYEIAILTQSGAIPKPAAVLANVLQVDVPTTFGFNEALMQPFGSGVFFTSSGLIYAS</sequence>
<protein>
    <submittedName>
        <fullName evidence="1">Uncharacterized protein DUF2612</fullName>
    </submittedName>
</protein>
<dbReference type="EMBL" id="QNRM01000027">
    <property type="protein sequence ID" value="RBP10445.1"/>
    <property type="molecule type" value="Genomic_DNA"/>
</dbReference>
<comment type="caution">
    <text evidence="1">The sequence shown here is derived from an EMBL/GenBank/DDBJ whole genome shotgun (WGS) entry which is preliminary data.</text>
</comment>
<dbReference type="GeneID" id="99734636"/>
<evidence type="ECO:0000313" key="1">
    <source>
        <dbReference type="EMBL" id="RBP10445.1"/>
    </source>
</evidence>
<dbReference type="InterPro" id="IPR021283">
    <property type="entry name" value="Phage_Wedge1"/>
</dbReference>
<proteinExistence type="predicted"/>
<keyword evidence="2" id="KW-1185">Reference proteome</keyword>
<dbReference type="RefSeq" id="WP_234818443.1">
    <property type="nucleotide sequence ID" value="NZ_CADIJU010000034.1"/>
</dbReference>
<reference evidence="1 2" key="1">
    <citation type="submission" date="2018-06" db="EMBL/GenBank/DDBJ databases">
        <title>Genomic Encyclopedia of Type Strains, Phase III (KMG-III): the genomes of soil and plant-associated and newly described type strains.</title>
        <authorList>
            <person name="Whitman W."/>
        </authorList>
    </citation>
    <scope>NUCLEOTIDE SEQUENCE [LARGE SCALE GENOMIC DNA]</scope>
    <source>
        <strain evidence="1 2">CECT 7342</strain>
    </source>
</reference>
<name>A0ABX9FW72_9BURK</name>